<organism evidence="1 2">
    <name type="scientific">Coemansia helicoidea</name>
    <dbReference type="NCBI Taxonomy" id="1286919"/>
    <lineage>
        <taxon>Eukaryota</taxon>
        <taxon>Fungi</taxon>
        <taxon>Fungi incertae sedis</taxon>
        <taxon>Zoopagomycota</taxon>
        <taxon>Kickxellomycotina</taxon>
        <taxon>Kickxellomycetes</taxon>
        <taxon>Kickxellales</taxon>
        <taxon>Kickxellaceae</taxon>
        <taxon>Coemansia</taxon>
    </lineage>
</organism>
<reference evidence="1" key="1">
    <citation type="submission" date="2022-07" db="EMBL/GenBank/DDBJ databases">
        <title>Phylogenomic reconstructions and comparative analyses of Kickxellomycotina fungi.</title>
        <authorList>
            <person name="Reynolds N.K."/>
            <person name="Stajich J.E."/>
            <person name="Barry K."/>
            <person name="Grigoriev I.V."/>
            <person name="Crous P."/>
            <person name="Smith M.E."/>
        </authorList>
    </citation>
    <scope>NUCLEOTIDE SEQUENCE</scope>
    <source>
        <strain evidence="1">BCRC 34780</strain>
    </source>
</reference>
<feature type="non-terminal residue" evidence="1">
    <location>
        <position position="1"/>
    </location>
</feature>
<keyword evidence="2" id="KW-1185">Reference proteome</keyword>
<accession>A0ACC1LFW4</accession>
<gene>
    <name evidence="1" type="primary">POB3_1</name>
    <name evidence="1" type="ORF">H4R21_000269</name>
</gene>
<dbReference type="Proteomes" id="UP001140087">
    <property type="component" value="Unassembled WGS sequence"/>
</dbReference>
<name>A0ACC1LFW4_9FUNG</name>
<sequence>LNMHGSQDYQFVSINREEHATIEAYLAEHGIKMLSELGEAAAVSYKGMDVDSDDGGAARVQALGLSDEESSEDEDYVAGSDVDVPEEYDEDYVSPNDDEEDG</sequence>
<evidence type="ECO:0000313" key="1">
    <source>
        <dbReference type="EMBL" id="KAJ2807948.1"/>
    </source>
</evidence>
<dbReference type="EMBL" id="JANBUN010000023">
    <property type="protein sequence ID" value="KAJ2807948.1"/>
    <property type="molecule type" value="Genomic_DNA"/>
</dbReference>
<proteinExistence type="predicted"/>
<comment type="caution">
    <text evidence="1">The sequence shown here is derived from an EMBL/GenBank/DDBJ whole genome shotgun (WGS) entry which is preliminary data.</text>
</comment>
<evidence type="ECO:0000313" key="2">
    <source>
        <dbReference type="Proteomes" id="UP001140087"/>
    </source>
</evidence>
<protein>
    <submittedName>
        <fullName evidence="1">FACT complex subunit</fullName>
    </submittedName>
</protein>